<organism evidence="2 3">
    <name type="scientific">Vitrella brassicaformis (strain CCMP3155)</name>
    <dbReference type="NCBI Taxonomy" id="1169540"/>
    <lineage>
        <taxon>Eukaryota</taxon>
        <taxon>Sar</taxon>
        <taxon>Alveolata</taxon>
        <taxon>Colpodellida</taxon>
        <taxon>Vitrellaceae</taxon>
        <taxon>Vitrella</taxon>
    </lineage>
</organism>
<sequence>MSVIGRSIYRSALRAAARIDESPVNKSLVFSRPTSIWNRRDRSILHFPPSHSGDADQRPATSAADALLREFTSGGEHYRPEASLLHVLRSHFRQKRAPGELSDLEGTGGFRLLRQLNNVVDTFERFPPPVTFPHVLGSDIPALPYHPVPLSEDKLRVGSLLVAHPAACVFQPVLYRSVILLTHALDGSIMGVVLNHPLPTTVGHFLQQSRENPTTQQQPQQPQQPQQQTSPPSPPSPPSTPPEASPSPAPPKEQEAAPAPTPGSEETKAADEGKKGSEAAIPEGTGSGSSSKSPDFERLLEPFAHNRLFRGGDALERNVVIVHDVEEVESKRLITPGLFLGADLEQAAELVRSGKVAPSRFRFFLGMCGWTVPQLQLECDRHVWFVSREEFSSDDTAANATDASQPKDETSTAAPTQEAQAPRGSPRERAAIERFAFVDVRDEEELKDFRASLWGSAMQSLGKGGGGEEFQRLAEFPRGDVVFKGIQELAERHFEEHYRPVLTSLHPAGPSA</sequence>
<dbReference type="PANTHER" id="PTHR31984">
    <property type="entry name" value="TRANSPORTER, PUTATIVE (DUF179)-RELATED"/>
    <property type="match status" value="1"/>
</dbReference>
<dbReference type="SUPFAM" id="SSF143456">
    <property type="entry name" value="VC0467-like"/>
    <property type="match status" value="1"/>
</dbReference>
<feature type="region of interest" description="Disordered" evidence="1">
    <location>
        <begin position="209"/>
        <end position="296"/>
    </location>
</feature>
<dbReference type="STRING" id="1169540.A0A0G4H8C2"/>
<name>A0A0G4H8C2_VITBC</name>
<dbReference type="Proteomes" id="UP000041254">
    <property type="component" value="Unassembled WGS sequence"/>
</dbReference>
<dbReference type="EMBL" id="CDMY01001057">
    <property type="protein sequence ID" value="CEM39990.1"/>
    <property type="molecule type" value="Genomic_DNA"/>
</dbReference>
<dbReference type="InParanoid" id="A0A0G4H8C2"/>
<reference evidence="2 3" key="1">
    <citation type="submission" date="2014-11" db="EMBL/GenBank/DDBJ databases">
        <authorList>
            <person name="Zhu J."/>
            <person name="Qi W."/>
            <person name="Song R."/>
        </authorList>
    </citation>
    <scope>NUCLEOTIDE SEQUENCE [LARGE SCALE GENOMIC DNA]</scope>
</reference>
<proteinExistence type="predicted"/>
<accession>A0A0G4H8C2</accession>
<gene>
    <name evidence="2" type="ORF">Vbra_19882</name>
</gene>
<dbReference type="AlphaFoldDB" id="A0A0G4H8C2"/>
<evidence type="ECO:0000313" key="2">
    <source>
        <dbReference type="EMBL" id="CEM39990.1"/>
    </source>
</evidence>
<dbReference type="PANTHER" id="PTHR31984:SF17">
    <property type="entry name" value="TRANSCRIPTIONAL REGULATOR"/>
    <property type="match status" value="1"/>
</dbReference>
<keyword evidence="3" id="KW-1185">Reference proteome</keyword>
<dbReference type="OMA" id="VETHCFL"/>
<dbReference type="VEuPathDB" id="CryptoDB:Vbra_19882"/>
<dbReference type="Pfam" id="PF02622">
    <property type="entry name" value="DUF179"/>
    <property type="match status" value="1"/>
</dbReference>
<dbReference type="Gene3D" id="3.40.1740.10">
    <property type="entry name" value="VC0467-like"/>
    <property type="match status" value="2"/>
</dbReference>
<feature type="region of interest" description="Disordered" evidence="1">
    <location>
        <begin position="395"/>
        <end position="427"/>
    </location>
</feature>
<feature type="compositionally biased region" description="Basic and acidic residues" evidence="1">
    <location>
        <begin position="265"/>
        <end position="277"/>
    </location>
</feature>
<feature type="compositionally biased region" description="Low complexity" evidence="1">
    <location>
        <begin position="213"/>
        <end position="230"/>
    </location>
</feature>
<dbReference type="OrthoDB" id="272750at2759"/>
<dbReference type="InterPro" id="IPR003774">
    <property type="entry name" value="AlgH-like"/>
</dbReference>
<evidence type="ECO:0000256" key="1">
    <source>
        <dbReference type="SAM" id="MobiDB-lite"/>
    </source>
</evidence>
<protein>
    <submittedName>
        <fullName evidence="2">Uncharacterized protein</fullName>
    </submittedName>
</protein>
<feature type="compositionally biased region" description="Pro residues" evidence="1">
    <location>
        <begin position="231"/>
        <end position="251"/>
    </location>
</feature>
<evidence type="ECO:0000313" key="3">
    <source>
        <dbReference type="Proteomes" id="UP000041254"/>
    </source>
</evidence>
<feature type="compositionally biased region" description="Low complexity" evidence="1">
    <location>
        <begin position="395"/>
        <end position="404"/>
    </location>
</feature>